<gene>
    <name evidence="3" type="primary">fldW</name>
    <name evidence="3" type="ORF">GCM10011348_35610</name>
</gene>
<protein>
    <submittedName>
        <fullName evidence="3">4-oxalomesaconate hydratase</fullName>
    </submittedName>
</protein>
<evidence type="ECO:0000313" key="4">
    <source>
        <dbReference type="Proteomes" id="UP000599578"/>
    </source>
</evidence>
<feature type="domain" description="Amidohydrolase-related" evidence="2">
    <location>
        <begin position="3"/>
        <end position="331"/>
    </location>
</feature>
<proteinExistence type="predicted"/>
<organism evidence="3 4">
    <name type="scientific">Marinobacterium nitratireducens</name>
    <dbReference type="NCBI Taxonomy" id="518897"/>
    <lineage>
        <taxon>Bacteria</taxon>
        <taxon>Pseudomonadati</taxon>
        <taxon>Pseudomonadota</taxon>
        <taxon>Gammaproteobacteria</taxon>
        <taxon>Oceanospirillales</taxon>
        <taxon>Oceanospirillaceae</taxon>
        <taxon>Marinobacterium</taxon>
    </lineage>
</organism>
<dbReference type="InterPro" id="IPR032465">
    <property type="entry name" value="ACMSD"/>
</dbReference>
<dbReference type="GO" id="GO:0005737">
    <property type="term" value="C:cytoplasm"/>
    <property type="evidence" value="ECO:0007669"/>
    <property type="project" value="TreeGrafter"/>
</dbReference>
<evidence type="ECO:0000256" key="1">
    <source>
        <dbReference type="ARBA" id="ARBA00023239"/>
    </source>
</evidence>
<comment type="caution">
    <text evidence="3">The sequence shown here is derived from an EMBL/GenBank/DDBJ whole genome shotgun (WGS) entry which is preliminary data.</text>
</comment>
<dbReference type="SUPFAM" id="SSF51556">
    <property type="entry name" value="Metallo-dependent hydrolases"/>
    <property type="match status" value="1"/>
</dbReference>
<dbReference type="AlphaFoldDB" id="A0A917ZLA0"/>
<evidence type="ECO:0000313" key="3">
    <source>
        <dbReference type="EMBL" id="GGO85926.1"/>
    </source>
</evidence>
<accession>A0A917ZLA0</accession>
<dbReference type="InterPro" id="IPR006680">
    <property type="entry name" value="Amidohydro-rel"/>
</dbReference>
<dbReference type="Proteomes" id="UP000599578">
    <property type="component" value="Unassembled WGS sequence"/>
</dbReference>
<sequence>MIIDCHGHYTTTPPQVGEYREKQKEAVAKDPAYVGEKGTISISDDEIRESIVNNQLRLQQERGTDLTIFSPRASWMGHHIGNEYTSQFWTEHQNDLIRRVCDLFPNNFVPVAQLPQSPGVDPAKSVPEIIRTVEQMGFIGINLNPDPSGGHWNGSSLAHRDFYPIYEKMVEYDIPAMVHVSASCNDCFHTTGSHYLGADTTGFQQLMMSDVFKDFPELKIIIPHGGGAVPYHWGRFRGLALDQGFDLEERVLNNVYFDTCVYHQRGIDLLLDIIPTKNILFASEMIGAVRGIDPETGHYFDDTKRYIDGNKALSAEQKQDIFEHNTRRVFSRLQIPA</sequence>
<dbReference type="EMBL" id="BMLT01000009">
    <property type="protein sequence ID" value="GGO85926.1"/>
    <property type="molecule type" value="Genomic_DNA"/>
</dbReference>
<evidence type="ECO:0000259" key="2">
    <source>
        <dbReference type="Pfam" id="PF04909"/>
    </source>
</evidence>
<keyword evidence="1" id="KW-0456">Lyase</keyword>
<keyword evidence="4" id="KW-1185">Reference proteome</keyword>
<dbReference type="PANTHER" id="PTHR21240">
    <property type="entry name" value="2-AMINO-3-CARBOXYLMUCONATE-6-SEMIALDEHYDE DECARBOXYLASE"/>
    <property type="match status" value="1"/>
</dbReference>
<dbReference type="Gene3D" id="3.20.20.140">
    <property type="entry name" value="Metal-dependent hydrolases"/>
    <property type="match status" value="1"/>
</dbReference>
<dbReference type="GO" id="GO:0019748">
    <property type="term" value="P:secondary metabolic process"/>
    <property type="evidence" value="ECO:0007669"/>
    <property type="project" value="TreeGrafter"/>
</dbReference>
<dbReference type="RefSeq" id="WP_188861953.1">
    <property type="nucleotide sequence ID" value="NZ_BMLT01000009.1"/>
</dbReference>
<dbReference type="InterPro" id="IPR032466">
    <property type="entry name" value="Metal_Hydrolase"/>
</dbReference>
<reference evidence="3 4" key="1">
    <citation type="journal article" date="2014" name="Int. J. Syst. Evol. Microbiol.">
        <title>Complete genome sequence of Corynebacterium casei LMG S-19264T (=DSM 44701T), isolated from a smear-ripened cheese.</title>
        <authorList>
            <consortium name="US DOE Joint Genome Institute (JGI-PGF)"/>
            <person name="Walter F."/>
            <person name="Albersmeier A."/>
            <person name="Kalinowski J."/>
            <person name="Ruckert C."/>
        </authorList>
    </citation>
    <scope>NUCLEOTIDE SEQUENCE [LARGE SCALE GENOMIC DNA]</scope>
    <source>
        <strain evidence="3 4">CGMCC 1.7286</strain>
    </source>
</reference>
<dbReference type="GO" id="GO:0016787">
    <property type="term" value="F:hydrolase activity"/>
    <property type="evidence" value="ECO:0007669"/>
    <property type="project" value="InterPro"/>
</dbReference>
<dbReference type="PANTHER" id="PTHR21240:SF28">
    <property type="entry name" value="ISO-OROTATE DECARBOXYLASE (EUROFUNG)"/>
    <property type="match status" value="1"/>
</dbReference>
<dbReference type="Pfam" id="PF04909">
    <property type="entry name" value="Amidohydro_2"/>
    <property type="match status" value="1"/>
</dbReference>
<name>A0A917ZLA0_9GAMM</name>
<dbReference type="GO" id="GO:0016831">
    <property type="term" value="F:carboxy-lyase activity"/>
    <property type="evidence" value="ECO:0007669"/>
    <property type="project" value="InterPro"/>
</dbReference>